<name>A0A3S1AUR0_9BACT</name>
<evidence type="ECO:0000313" key="1">
    <source>
        <dbReference type="EMBL" id="NSL85334.1"/>
    </source>
</evidence>
<dbReference type="AlphaFoldDB" id="A0A3S1AUR0"/>
<accession>A0A3S1AUR0</accession>
<sequence>MKNIIILVGLLQGIISYGTAKITQSEYDVHTDVRLGQRFYSIFLHKDGFGYVVKGIGSYYTEPLRIDSSVSSNIFRVDSIKGLIHILSKLNIDSTIKRPMGTIPRVEIYYKNKKVYDAYRWDQSVWNGLRPIISQLPHGFNPFLVNDNPFE</sequence>
<dbReference type="Proteomes" id="UP000281028">
    <property type="component" value="Unassembled WGS sequence"/>
</dbReference>
<dbReference type="OrthoDB" id="9989810at2"/>
<protein>
    <submittedName>
        <fullName evidence="1">Uncharacterized protein</fullName>
    </submittedName>
</protein>
<dbReference type="EMBL" id="RIAR02000001">
    <property type="protein sequence ID" value="NSL85334.1"/>
    <property type="molecule type" value="Genomic_DNA"/>
</dbReference>
<gene>
    <name evidence="1" type="ORF">ECE50_000725</name>
</gene>
<comment type="caution">
    <text evidence="1">The sequence shown here is derived from an EMBL/GenBank/DDBJ whole genome shotgun (WGS) entry which is preliminary data.</text>
</comment>
<evidence type="ECO:0000313" key="2">
    <source>
        <dbReference type="Proteomes" id="UP000281028"/>
    </source>
</evidence>
<proteinExistence type="predicted"/>
<reference evidence="1" key="1">
    <citation type="submission" date="2020-05" db="EMBL/GenBank/DDBJ databases">
        <title>Chitinophaga laudate sp. nov., isolated from a tropical peat swamp.</title>
        <authorList>
            <person name="Goh C.B.S."/>
            <person name="Lee M.S."/>
            <person name="Parimannan S."/>
            <person name="Pasbakhsh P."/>
            <person name="Yule C.M."/>
            <person name="Rajandas H."/>
            <person name="Loke S."/>
            <person name="Croft L."/>
            <person name="Tan J.B.L."/>
        </authorList>
    </citation>
    <scope>NUCLEOTIDE SEQUENCE</scope>
    <source>
        <strain evidence="1">Mgbs1</strain>
    </source>
</reference>
<keyword evidence="2" id="KW-1185">Reference proteome</keyword>
<organism evidence="1 2">
    <name type="scientific">Chitinophaga solisilvae</name>
    <dbReference type="NCBI Taxonomy" id="1233460"/>
    <lineage>
        <taxon>Bacteria</taxon>
        <taxon>Pseudomonadati</taxon>
        <taxon>Bacteroidota</taxon>
        <taxon>Chitinophagia</taxon>
        <taxon>Chitinophagales</taxon>
        <taxon>Chitinophagaceae</taxon>
        <taxon>Chitinophaga</taxon>
    </lineage>
</organism>